<dbReference type="InterPro" id="IPR019861">
    <property type="entry name" value="PorP/SprF_Bacteroidetes"/>
</dbReference>
<evidence type="ECO:0000256" key="1">
    <source>
        <dbReference type="SAM" id="SignalP"/>
    </source>
</evidence>
<dbReference type="AlphaFoldDB" id="A0AA49JBW7"/>
<feature type="signal peptide" evidence="1">
    <location>
        <begin position="1"/>
        <end position="22"/>
    </location>
</feature>
<feature type="chain" id="PRO_5041251584" evidence="1">
    <location>
        <begin position="23"/>
        <end position="371"/>
    </location>
</feature>
<dbReference type="Pfam" id="PF11751">
    <property type="entry name" value="PorP_SprF"/>
    <property type="match status" value="1"/>
</dbReference>
<name>A0AA49JBW7_9BACT</name>
<dbReference type="EMBL" id="CP120682">
    <property type="protein sequence ID" value="WKN35078.1"/>
    <property type="molecule type" value="Genomic_DNA"/>
</dbReference>
<dbReference type="NCBIfam" id="TIGR03519">
    <property type="entry name" value="T9SS_PorP_fam"/>
    <property type="match status" value="1"/>
</dbReference>
<keyword evidence="1" id="KW-0732">Signal</keyword>
<evidence type="ECO:0000313" key="2">
    <source>
        <dbReference type="EMBL" id="WKN35078.1"/>
    </source>
</evidence>
<proteinExistence type="predicted"/>
<accession>A0AA49JBW7</accession>
<protein>
    <submittedName>
        <fullName evidence="2">PorP/SprF family type IX secretion system membrane protein</fullName>
    </submittedName>
</protein>
<organism evidence="2">
    <name type="scientific">Roseihalotalea indica</name>
    <dbReference type="NCBI Taxonomy" id="2867963"/>
    <lineage>
        <taxon>Bacteria</taxon>
        <taxon>Pseudomonadati</taxon>
        <taxon>Bacteroidota</taxon>
        <taxon>Cytophagia</taxon>
        <taxon>Cytophagales</taxon>
        <taxon>Catalimonadaceae</taxon>
        <taxon>Roseihalotalea</taxon>
    </lineage>
</organism>
<reference evidence="2" key="2">
    <citation type="journal article" date="2024" name="Antonie Van Leeuwenhoek">
        <title>Roseihalotalea indica gen. nov., sp. nov., a halophilic Bacteroidetes from mesopelagic Southwest Indian Ocean with higher carbohydrate metabolic potential.</title>
        <authorList>
            <person name="Chen B."/>
            <person name="Zhang M."/>
            <person name="Lin D."/>
            <person name="Ye J."/>
            <person name="Tang K."/>
        </authorList>
    </citation>
    <scope>NUCLEOTIDE SEQUENCE</scope>
    <source>
        <strain evidence="2">TK19036</strain>
    </source>
</reference>
<reference evidence="2" key="1">
    <citation type="journal article" date="2023" name="Comput. Struct. Biotechnol. J.">
        <title>Discovery of a novel marine Bacteroidetes with a rich repertoire of carbohydrate-active enzymes.</title>
        <authorList>
            <person name="Chen B."/>
            <person name="Liu G."/>
            <person name="Chen Q."/>
            <person name="Wang H."/>
            <person name="Liu L."/>
            <person name="Tang K."/>
        </authorList>
    </citation>
    <scope>NUCLEOTIDE SEQUENCE</scope>
    <source>
        <strain evidence="2">TK19036</strain>
    </source>
</reference>
<gene>
    <name evidence="2" type="ORF">K4G66_22125</name>
</gene>
<sequence length="371" mass="41766">MPQSFTRFLLFFLIGLSVQVLAQEPQFSNFYATDIYTNPAFTGRSDHQYRITTNFRRQWHKIGSFSTAYVSADYGFNQFGVGFTAYADEAGSAPLNTVQSAVSLSYGINITHKADLVIGFQGSYYDQQLKEEYIWIDDYLNNNPDAMAPGIQNRYFNLATGLLLIHESFWLGVSLKDFLPNPGLNNASPYSLISAGRNSEAYYGRFSAHGGYSRYLMPRQLFFSSYFNFRSRGTVRQWESGFNVAYRPVKPGGHAADIVAGVGGGYRGFLHTLENLSTRDAVIMNASLTWPKGLTSNTSPLWQHQIQVVYSYDITASRLSSTGGAHEVTLALKFSDFRLGSSWFETREQRRHIADPRDCKAGRVKDVYAPR</sequence>